<dbReference type="GO" id="GO:0016757">
    <property type="term" value="F:glycosyltransferase activity"/>
    <property type="evidence" value="ECO:0007669"/>
    <property type="project" value="UniProtKB-KW"/>
</dbReference>
<reference evidence="4 5" key="1">
    <citation type="journal article" date="2019" name="Microbiol. Resour. Announc.">
        <title>Draft Genome Sequence of the Most Traditional epsilon-Poly-l-Lysine Producer, Streptomyces albulus NBRC14147.</title>
        <authorList>
            <person name="Yamanaka K."/>
            <person name="Hamano Y."/>
        </authorList>
    </citation>
    <scope>NUCLEOTIDE SEQUENCE [LARGE SCALE GENOMIC DNA]</scope>
    <source>
        <strain evidence="4 5">NBRC 14147</strain>
    </source>
</reference>
<dbReference type="RefSeq" id="WP_016570260.1">
    <property type="nucleotide sequence ID" value="NZ_BHXC01000007.1"/>
</dbReference>
<sequence length="173" mass="18614">MSGTPMWRRDRLLTISWEAMGRMLAGLADDVRASGFAPTVVAGIARGGLPPAIALANLLAIEDFRILGIPRNTSNSRYSERGAAVLKYVVPEREFGGARVLLVDDIMGDGGTMALAKRTVEELGAAEVRTVAVVRNLGAARRADFQAVEVDDWTVFPWEAPPGDNELAVPLRV</sequence>
<keyword evidence="2 4" id="KW-0808">Transferase</keyword>
<dbReference type="InterPro" id="IPR029057">
    <property type="entry name" value="PRTase-like"/>
</dbReference>
<dbReference type="Gene3D" id="3.40.50.2020">
    <property type="match status" value="1"/>
</dbReference>
<name>A0A059WH25_STRNR</name>
<dbReference type="PANTHER" id="PTHR43363:SF1">
    <property type="entry name" value="HYPOXANTHINE-GUANINE PHOSPHORIBOSYLTRANSFERASE"/>
    <property type="match status" value="1"/>
</dbReference>
<dbReference type="STRING" id="68570.DC74_6657"/>
<dbReference type="AlphaFoldDB" id="A0A059WH25"/>
<dbReference type="PANTHER" id="PTHR43363">
    <property type="entry name" value="HYPOXANTHINE PHOSPHORIBOSYLTRANSFERASE"/>
    <property type="match status" value="1"/>
</dbReference>
<dbReference type="Pfam" id="PF00156">
    <property type="entry name" value="Pribosyltran"/>
    <property type="match status" value="1"/>
</dbReference>
<protein>
    <submittedName>
        <fullName evidence="4">Phosphoribosyltransferase</fullName>
    </submittedName>
</protein>
<gene>
    <name evidence="4" type="ORF">SALB_07622</name>
</gene>
<proteinExistence type="predicted"/>
<evidence type="ECO:0000256" key="1">
    <source>
        <dbReference type="ARBA" id="ARBA00022676"/>
    </source>
</evidence>
<evidence type="ECO:0000313" key="4">
    <source>
        <dbReference type="EMBL" id="GCB94821.1"/>
    </source>
</evidence>
<evidence type="ECO:0000256" key="2">
    <source>
        <dbReference type="ARBA" id="ARBA00022679"/>
    </source>
</evidence>
<dbReference type="EMBL" id="BHXC01000007">
    <property type="protein sequence ID" value="GCB94821.1"/>
    <property type="molecule type" value="Genomic_DNA"/>
</dbReference>
<dbReference type="Proteomes" id="UP000288351">
    <property type="component" value="Unassembled WGS sequence"/>
</dbReference>
<dbReference type="CDD" id="cd06223">
    <property type="entry name" value="PRTases_typeI"/>
    <property type="match status" value="1"/>
</dbReference>
<dbReference type="eggNOG" id="COG2236">
    <property type="taxonomic scope" value="Bacteria"/>
</dbReference>
<evidence type="ECO:0000313" key="5">
    <source>
        <dbReference type="Proteomes" id="UP000288351"/>
    </source>
</evidence>
<organism evidence="4 5">
    <name type="scientific">Streptomyces noursei</name>
    <name type="common">Streptomyces albulus</name>
    <dbReference type="NCBI Taxonomy" id="1971"/>
    <lineage>
        <taxon>Bacteria</taxon>
        <taxon>Bacillati</taxon>
        <taxon>Actinomycetota</taxon>
        <taxon>Actinomycetes</taxon>
        <taxon>Kitasatosporales</taxon>
        <taxon>Streptomycetaceae</taxon>
        <taxon>Streptomyces</taxon>
    </lineage>
</organism>
<dbReference type="InterPro" id="IPR000836">
    <property type="entry name" value="PRTase_dom"/>
</dbReference>
<accession>A0A059WH25</accession>
<keyword evidence="1 4" id="KW-0328">Glycosyltransferase</keyword>
<comment type="caution">
    <text evidence="4">The sequence shown here is derived from an EMBL/GenBank/DDBJ whole genome shotgun (WGS) entry which is preliminary data.</text>
</comment>
<evidence type="ECO:0000259" key="3">
    <source>
        <dbReference type="Pfam" id="PF00156"/>
    </source>
</evidence>
<feature type="domain" description="Phosphoribosyltransferase" evidence="3">
    <location>
        <begin position="18"/>
        <end position="160"/>
    </location>
</feature>
<dbReference type="SUPFAM" id="SSF53271">
    <property type="entry name" value="PRTase-like"/>
    <property type="match status" value="1"/>
</dbReference>